<dbReference type="EMBL" id="WTYS01000001">
    <property type="protein sequence ID" value="MXO56320.1"/>
    <property type="molecule type" value="Genomic_DNA"/>
</dbReference>
<accession>A0A6I4SMH8</accession>
<gene>
    <name evidence="3" type="ORF">GRI36_05440</name>
</gene>
<keyword evidence="2" id="KW-0812">Transmembrane</keyword>
<evidence type="ECO:0000313" key="3">
    <source>
        <dbReference type="EMBL" id="MXO56320.1"/>
    </source>
</evidence>
<feature type="coiled-coil region" evidence="1">
    <location>
        <begin position="85"/>
        <end position="133"/>
    </location>
</feature>
<name>A0A6I4SMH8_9SPHN</name>
<evidence type="ECO:0000313" key="4">
    <source>
        <dbReference type="Proteomes" id="UP000468943"/>
    </source>
</evidence>
<keyword evidence="2" id="KW-1133">Transmembrane helix</keyword>
<dbReference type="Proteomes" id="UP000468943">
    <property type="component" value="Unassembled WGS sequence"/>
</dbReference>
<proteinExistence type="predicted"/>
<feature type="transmembrane region" description="Helical" evidence="2">
    <location>
        <begin position="240"/>
        <end position="258"/>
    </location>
</feature>
<protein>
    <submittedName>
        <fullName evidence="3">Uncharacterized protein</fullName>
    </submittedName>
</protein>
<organism evidence="3 4">
    <name type="scientific">Pontixanthobacter gangjinensis</name>
    <dbReference type="NCBI Taxonomy" id="1028742"/>
    <lineage>
        <taxon>Bacteria</taxon>
        <taxon>Pseudomonadati</taxon>
        <taxon>Pseudomonadota</taxon>
        <taxon>Alphaproteobacteria</taxon>
        <taxon>Sphingomonadales</taxon>
        <taxon>Erythrobacteraceae</taxon>
        <taxon>Pontixanthobacter</taxon>
    </lineage>
</organism>
<keyword evidence="2" id="KW-0472">Membrane</keyword>
<feature type="transmembrane region" description="Helical" evidence="2">
    <location>
        <begin position="20"/>
        <end position="38"/>
    </location>
</feature>
<reference evidence="3 4" key="1">
    <citation type="submission" date="2019-12" db="EMBL/GenBank/DDBJ databases">
        <title>Genomic-based taxomic classification of the family Erythrobacteraceae.</title>
        <authorList>
            <person name="Xu L."/>
        </authorList>
    </citation>
    <scope>NUCLEOTIDE SEQUENCE [LARGE SCALE GENOMIC DNA]</scope>
    <source>
        <strain evidence="3 4">JCM 17802</strain>
    </source>
</reference>
<evidence type="ECO:0000256" key="1">
    <source>
        <dbReference type="SAM" id="Coils"/>
    </source>
</evidence>
<dbReference type="RefSeq" id="WP_160597532.1">
    <property type="nucleotide sequence ID" value="NZ_WTYS01000001.1"/>
</dbReference>
<keyword evidence="4" id="KW-1185">Reference proteome</keyword>
<evidence type="ECO:0000256" key="2">
    <source>
        <dbReference type="SAM" id="Phobius"/>
    </source>
</evidence>
<keyword evidence="1" id="KW-0175">Coiled coil</keyword>
<sequence length="271" mass="30681">MSSPSKGDSYKVTLLSDFEVGQFTLATGLIILLVYNWLGFSREVRRVHHEASVAAKALEASDEPERGTIVLMQFDNAAGEMVKGVQEWSVQLKKASAKINDLEVRETEIEQTLPEISRELRELENKSIRIQQNVMAFFESTEGTTNLQKIAKHYEDDAKGLSEQIFKVSAEASHLASQIKSNDRDPDLELIYETENSAITKIEQLHSLTKKLSDISISFVNFADDLDGRDVRSHIFLDRFVPYGFATVAFGTCVWFKYEIALVSMRNWFVS</sequence>
<comment type="caution">
    <text evidence="3">The sequence shown here is derived from an EMBL/GenBank/DDBJ whole genome shotgun (WGS) entry which is preliminary data.</text>
</comment>
<dbReference type="AlphaFoldDB" id="A0A6I4SMH8"/>